<keyword evidence="5" id="KW-1185">Reference proteome</keyword>
<dbReference type="AlphaFoldDB" id="A0A9D3UTJ1"/>
<dbReference type="InterPro" id="IPR017862">
    <property type="entry name" value="SKI-int_prot_SKIP"/>
</dbReference>
<protein>
    <recommendedName>
        <fullName evidence="3">SKI-interacting protein SKIP SNW domain-containing protein</fullName>
    </recommendedName>
</protein>
<feature type="compositionally biased region" description="Basic and acidic residues" evidence="2">
    <location>
        <begin position="295"/>
        <end position="335"/>
    </location>
</feature>
<comment type="similarity">
    <text evidence="1">Belongs to the SNW family.</text>
</comment>
<dbReference type="InterPro" id="IPR004015">
    <property type="entry name" value="SKI-int_prot_SKIP_SNW-dom"/>
</dbReference>
<dbReference type="GO" id="GO:0000398">
    <property type="term" value="P:mRNA splicing, via spliceosome"/>
    <property type="evidence" value="ECO:0007669"/>
    <property type="project" value="InterPro"/>
</dbReference>
<sequence length="346" mass="40210">MAALKDLLPDAKNSTSTYYDHANDPWFKQQFSTSEEEKSTVVKAKPIPPYLKRAVFVPRKVEDFGDRGAFPEIHIAQYLLDMGRVKGTKPRSKILPMTVDARGNLAYDAIVKQNENAKKIVYLQHKNLIPKILRNEEEGDDEGEEGEEMQKEIEETLQETKATLEKIVNVRLSTAQPKNVPKQSSNSKYIKYKPSQQSTTFNSGAKERIIRMVEMPVDPLEPLKFKHKRLSEALYVVEQKAREAVAMRSKVQKEMMMKEKERKEQELRALAAKDRSERTGTVAPFTAVLMSSDKSTMDTDTRVDYEPVKERERDMPKESKEEREERLQREKIHEDHRRKREREREG</sequence>
<evidence type="ECO:0000313" key="4">
    <source>
        <dbReference type="EMBL" id="KAH1057103.1"/>
    </source>
</evidence>
<gene>
    <name evidence="4" type="ORF">J1N35_035168</name>
</gene>
<proteinExistence type="inferred from homology"/>
<evidence type="ECO:0000259" key="3">
    <source>
        <dbReference type="Pfam" id="PF02731"/>
    </source>
</evidence>
<name>A0A9D3UTJ1_9ROSI</name>
<evidence type="ECO:0000313" key="5">
    <source>
        <dbReference type="Proteomes" id="UP000828251"/>
    </source>
</evidence>
<dbReference type="OrthoDB" id="666364at2759"/>
<organism evidence="4 5">
    <name type="scientific">Gossypium stocksii</name>
    <dbReference type="NCBI Taxonomy" id="47602"/>
    <lineage>
        <taxon>Eukaryota</taxon>
        <taxon>Viridiplantae</taxon>
        <taxon>Streptophyta</taxon>
        <taxon>Embryophyta</taxon>
        <taxon>Tracheophyta</taxon>
        <taxon>Spermatophyta</taxon>
        <taxon>Magnoliopsida</taxon>
        <taxon>eudicotyledons</taxon>
        <taxon>Gunneridae</taxon>
        <taxon>Pentapetalae</taxon>
        <taxon>rosids</taxon>
        <taxon>malvids</taxon>
        <taxon>Malvales</taxon>
        <taxon>Malvaceae</taxon>
        <taxon>Malvoideae</taxon>
        <taxon>Gossypium</taxon>
    </lineage>
</organism>
<feature type="region of interest" description="Disordered" evidence="2">
    <location>
        <begin position="255"/>
        <end position="346"/>
    </location>
</feature>
<comment type="caution">
    <text evidence="4">The sequence shown here is derived from an EMBL/GenBank/DDBJ whole genome shotgun (WGS) entry which is preliminary data.</text>
</comment>
<feature type="compositionally biased region" description="Basic and acidic residues" evidence="2">
    <location>
        <begin position="255"/>
        <end position="278"/>
    </location>
</feature>
<dbReference type="Proteomes" id="UP000828251">
    <property type="component" value="Unassembled WGS sequence"/>
</dbReference>
<dbReference type="GO" id="GO:0005681">
    <property type="term" value="C:spliceosomal complex"/>
    <property type="evidence" value="ECO:0007669"/>
    <property type="project" value="InterPro"/>
</dbReference>
<dbReference type="Pfam" id="PF02731">
    <property type="entry name" value="SKIP_SNW"/>
    <property type="match status" value="1"/>
</dbReference>
<dbReference type="EMBL" id="JAIQCV010000010">
    <property type="protein sequence ID" value="KAH1057103.1"/>
    <property type="molecule type" value="Genomic_DNA"/>
</dbReference>
<feature type="domain" description="SKI-interacting protein SKIP SNW" evidence="3">
    <location>
        <begin position="188"/>
        <end position="230"/>
    </location>
</feature>
<evidence type="ECO:0000256" key="1">
    <source>
        <dbReference type="ARBA" id="ARBA00010197"/>
    </source>
</evidence>
<accession>A0A9D3UTJ1</accession>
<evidence type="ECO:0000256" key="2">
    <source>
        <dbReference type="SAM" id="MobiDB-lite"/>
    </source>
</evidence>
<feature type="compositionally biased region" description="Basic residues" evidence="2">
    <location>
        <begin position="336"/>
        <end position="346"/>
    </location>
</feature>
<dbReference type="PANTHER" id="PTHR12096">
    <property type="entry name" value="NUCLEAR PROTEIN SKIP-RELATED"/>
    <property type="match status" value="1"/>
</dbReference>
<reference evidence="4 5" key="1">
    <citation type="journal article" date="2021" name="Plant Biotechnol. J.">
        <title>Multi-omics assisted identification of the key and species-specific regulatory components of drought-tolerant mechanisms in Gossypium stocksii.</title>
        <authorList>
            <person name="Yu D."/>
            <person name="Ke L."/>
            <person name="Zhang D."/>
            <person name="Wu Y."/>
            <person name="Sun Y."/>
            <person name="Mei J."/>
            <person name="Sun J."/>
            <person name="Sun Y."/>
        </authorList>
    </citation>
    <scope>NUCLEOTIDE SEQUENCE [LARGE SCALE GENOMIC DNA]</scope>
    <source>
        <strain evidence="5">cv. E1</strain>
        <tissue evidence="4">Leaf</tissue>
    </source>
</reference>